<dbReference type="NCBIfam" id="NF033539">
    <property type="entry name" value="transpos_IS1380"/>
    <property type="match status" value="1"/>
</dbReference>
<dbReference type="SUPFAM" id="SSF53098">
    <property type="entry name" value="Ribonuclease H-like"/>
    <property type="match status" value="1"/>
</dbReference>
<dbReference type="InterPro" id="IPR047960">
    <property type="entry name" value="Transpos_IS1380"/>
</dbReference>
<evidence type="ECO:0000313" key="3">
    <source>
        <dbReference type="Proteomes" id="UP000322619"/>
    </source>
</evidence>
<organism evidence="2 3">
    <name type="scientific">Acetobacterium wieringae</name>
    <dbReference type="NCBI Taxonomy" id="52694"/>
    <lineage>
        <taxon>Bacteria</taxon>
        <taxon>Bacillati</taxon>
        <taxon>Bacillota</taxon>
        <taxon>Clostridia</taxon>
        <taxon>Eubacteriales</taxon>
        <taxon>Eubacteriaceae</taxon>
        <taxon>Acetobacterium</taxon>
    </lineage>
</organism>
<dbReference type="InterPro" id="IPR025668">
    <property type="entry name" value="Tnp_DDE_dom"/>
</dbReference>
<evidence type="ECO:0000259" key="1">
    <source>
        <dbReference type="Pfam" id="PF13701"/>
    </source>
</evidence>
<sequence length="431" mass="49275">MTSLTDYAVNFNKNLKVSFNGGDLSSDAGLLIPRSFDETLGLSRLIEGCFPQTAKRCHSTADVIRQLMYTTIAGYHADDASDHLRLDPAFTQILGKKALASQPTISRCLNHFDIRMLETLDHLLLDFVEKAYVMNQPEYVVLDVDSTHIDTHGHQENSAYNYHYGTTGYHPLMVFDGLTGDLLKAELRKGSVYTSNNVVAFLEPVLQWYRTKFPDIQLILRGDSGFATPELYELLDDFDVYYVIRLKLNAKLSACSRAADDEFYANYGTDYSKSHSLYHDFNYQAGSWDKSRRVVCRIERHADELCPRHTFIVTNLTAHPQEVIGVYHKRGQMENFIKEAKLDFGMDTLSHSSFLTNAVKLLIRGLAYNLINFMKRLVLPKIYRKCRLLTLRVILIKVAGRLVRSGRSTWLKLSSSFPYLELFHNLLVKLE</sequence>
<dbReference type="Proteomes" id="UP000322619">
    <property type="component" value="Unassembled WGS sequence"/>
</dbReference>
<name>A0A5D0WHL7_9FIRM</name>
<gene>
    <name evidence="2" type="ORF">FXB42_15535</name>
</gene>
<dbReference type="EMBL" id="VSLA01000029">
    <property type="protein sequence ID" value="TYC83662.1"/>
    <property type="molecule type" value="Genomic_DNA"/>
</dbReference>
<dbReference type="AlphaFoldDB" id="A0A5D0WHL7"/>
<feature type="domain" description="Transposase DDE" evidence="1">
    <location>
        <begin position="9"/>
        <end position="430"/>
    </location>
</feature>
<accession>A0A5D0WHL7</accession>
<proteinExistence type="predicted"/>
<protein>
    <submittedName>
        <fullName evidence="2">IS1380 family transposase</fullName>
    </submittedName>
</protein>
<dbReference type="InterPro" id="IPR012337">
    <property type="entry name" value="RNaseH-like_sf"/>
</dbReference>
<dbReference type="RefSeq" id="WP_148638588.1">
    <property type="nucleotide sequence ID" value="NZ_VSLA01000029.1"/>
</dbReference>
<comment type="caution">
    <text evidence="2">The sequence shown here is derived from an EMBL/GenBank/DDBJ whole genome shotgun (WGS) entry which is preliminary data.</text>
</comment>
<evidence type="ECO:0000313" key="2">
    <source>
        <dbReference type="EMBL" id="TYC83662.1"/>
    </source>
</evidence>
<dbReference type="Pfam" id="PF13701">
    <property type="entry name" value="DDE_Tnp_1_4"/>
    <property type="match status" value="1"/>
</dbReference>
<reference evidence="2 3" key="1">
    <citation type="submission" date="2019-08" db="EMBL/GenBank/DDBJ databases">
        <title>Isolation and enrichment of carboxydotrophic bacteria from anaerobic sludge for the production of bio-based chemicals from syngas.</title>
        <authorList>
            <person name="Antares A.L."/>
            <person name="Moreira J."/>
            <person name="Diender M."/>
            <person name="Parshina S.N."/>
            <person name="Stams A.J.M."/>
            <person name="Alves M."/>
            <person name="Alves J.I."/>
            <person name="Sousa D.Z."/>
        </authorList>
    </citation>
    <scope>NUCLEOTIDE SEQUENCE [LARGE SCALE GENOMIC DNA]</scope>
    <source>
        <strain evidence="2 3">JM</strain>
    </source>
</reference>